<comment type="caution">
    <text evidence="1">The sequence shown here is derived from an EMBL/GenBank/DDBJ whole genome shotgun (WGS) entry which is preliminary data.</text>
</comment>
<accession>A0A4Z0PUT9</accession>
<gene>
    <name evidence="1" type="ORF">E5K02_25000</name>
</gene>
<name>A0A4Z0PUT9_9BACT</name>
<reference evidence="1 2" key="1">
    <citation type="submission" date="2019-04" db="EMBL/GenBank/DDBJ databases">
        <authorList>
            <person name="Feng G."/>
            <person name="Zhang J."/>
            <person name="Zhu H."/>
        </authorList>
    </citation>
    <scope>NUCLEOTIDE SEQUENCE [LARGE SCALE GENOMIC DNA]</scope>
    <source>
        <strain evidence="1 2">9PBR-1</strain>
    </source>
</reference>
<evidence type="ECO:0000313" key="2">
    <source>
        <dbReference type="Proteomes" id="UP000298471"/>
    </source>
</evidence>
<sequence>MSLTLVPITDQLGWLPPTVSEAAPGSLGVPQGYDAYVKLFPVLGIDRSIPLASYSFACTSVADLNARVAFWNTYGIHQGGPPAERVERITYREAAALAGMPAQVPVSWEAICDFHGERPPNLGSSPTLEEAFIEHLVQVLGATTDTFFHGSVEEGNYRWDAEDMPVDWLERGICADLLSVYQRDNALPTYMFAADHAWCLYQAEWVSWSVIGCSAPLALALLQHSYLETLPLVDAKIKPS</sequence>
<protein>
    <submittedName>
        <fullName evidence="1">Uncharacterized protein</fullName>
    </submittedName>
</protein>
<dbReference type="AlphaFoldDB" id="A0A4Z0PUT9"/>
<organism evidence="1 2">
    <name type="scientific">Hymenobacter metallicola</name>
    <dbReference type="NCBI Taxonomy" id="2563114"/>
    <lineage>
        <taxon>Bacteria</taxon>
        <taxon>Pseudomonadati</taxon>
        <taxon>Bacteroidota</taxon>
        <taxon>Cytophagia</taxon>
        <taxon>Cytophagales</taxon>
        <taxon>Hymenobacteraceae</taxon>
        <taxon>Hymenobacter</taxon>
    </lineage>
</organism>
<keyword evidence="2" id="KW-1185">Reference proteome</keyword>
<dbReference type="Proteomes" id="UP000298471">
    <property type="component" value="Unassembled WGS sequence"/>
</dbReference>
<evidence type="ECO:0000313" key="1">
    <source>
        <dbReference type="EMBL" id="TGE21024.1"/>
    </source>
</evidence>
<dbReference type="OrthoDB" id="893158at2"/>
<proteinExistence type="predicted"/>
<dbReference type="RefSeq" id="WP_135399208.1">
    <property type="nucleotide sequence ID" value="NZ_SRMB01000008.1"/>
</dbReference>
<dbReference type="EMBL" id="SRMB01000008">
    <property type="protein sequence ID" value="TGE21024.1"/>
    <property type="molecule type" value="Genomic_DNA"/>
</dbReference>